<dbReference type="NCBIfam" id="TIGR02775">
    <property type="entry name" value="TrbG_Ti"/>
    <property type="match status" value="1"/>
</dbReference>
<proteinExistence type="inferred from homology"/>
<comment type="similarity">
    <text evidence="1">Belongs to the TrbG/VirB9 family.</text>
</comment>
<accession>A0A2W5NEB5</accession>
<sequence>MIAFPTRSAAIAAALLIPALHDTAQAAPSPNGNASVIERANHAATVEPAAGRFLNAVQVQAFAEGALYQVATAPDRITDIALQPGEALVAVASGDTARWVIGDTTSGQGEGKRTHILVKPFTAGLTTNLVVTTDRRSYHLTLSSASGAALSAMSWTYPEDALVALKRANAAAEAARPVAAGVTPEALNFNYEISGDRPTWRPLRAFDDGRQTFIQLPVSIVLDEAPPLFLVDGKGTAELVNYRLSGRFYVVDRIFNAAELRLGTKNQQIVRIDRVVEGTSNRRGK</sequence>
<organism evidence="4 5">
    <name type="scientific">Novosphingobium pentaromativorans</name>
    <dbReference type="NCBI Taxonomy" id="205844"/>
    <lineage>
        <taxon>Bacteria</taxon>
        <taxon>Pseudomonadati</taxon>
        <taxon>Pseudomonadota</taxon>
        <taxon>Alphaproteobacteria</taxon>
        <taxon>Sphingomonadales</taxon>
        <taxon>Sphingomonadaceae</taxon>
        <taxon>Novosphingobium</taxon>
    </lineage>
</organism>
<feature type="chain" id="PRO_5015936305" evidence="3">
    <location>
        <begin position="27"/>
        <end position="285"/>
    </location>
</feature>
<keyword evidence="2 3" id="KW-0732">Signal</keyword>
<evidence type="ECO:0000313" key="4">
    <source>
        <dbReference type="EMBL" id="PZQ51812.1"/>
    </source>
</evidence>
<dbReference type="Gene3D" id="2.60.40.2500">
    <property type="match status" value="1"/>
</dbReference>
<dbReference type="InterPro" id="IPR010258">
    <property type="entry name" value="Conjugal_tfr_TrbG/VirB9/CagX"/>
</dbReference>
<evidence type="ECO:0000256" key="1">
    <source>
        <dbReference type="ARBA" id="ARBA00006135"/>
    </source>
</evidence>
<dbReference type="EMBL" id="QFPX01000024">
    <property type="protein sequence ID" value="PZQ51812.1"/>
    <property type="molecule type" value="Genomic_DNA"/>
</dbReference>
<evidence type="ECO:0000256" key="2">
    <source>
        <dbReference type="ARBA" id="ARBA00022729"/>
    </source>
</evidence>
<dbReference type="InterPro" id="IPR014142">
    <property type="entry name" value="TrbG_Ti"/>
</dbReference>
<name>A0A2W5NEB5_9SPHN</name>
<dbReference type="AlphaFoldDB" id="A0A2W5NEB5"/>
<dbReference type="InterPro" id="IPR033645">
    <property type="entry name" value="VirB9/CagX/TrbG_C"/>
</dbReference>
<dbReference type="InterPro" id="IPR038161">
    <property type="entry name" value="VirB9/CagX/TrbG_C_sf"/>
</dbReference>
<dbReference type="Proteomes" id="UP000249082">
    <property type="component" value="Unassembled WGS sequence"/>
</dbReference>
<comment type="caution">
    <text evidence="4">The sequence shown here is derived from an EMBL/GenBank/DDBJ whole genome shotgun (WGS) entry which is preliminary data.</text>
</comment>
<evidence type="ECO:0000256" key="3">
    <source>
        <dbReference type="SAM" id="SignalP"/>
    </source>
</evidence>
<feature type="signal peptide" evidence="3">
    <location>
        <begin position="1"/>
        <end position="26"/>
    </location>
</feature>
<gene>
    <name evidence="4" type="primary">trbG</name>
    <name evidence="4" type="ORF">DI555_20625</name>
</gene>
<reference evidence="4 5" key="1">
    <citation type="submission" date="2017-08" db="EMBL/GenBank/DDBJ databases">
        <title>Infants hospitalized years apart are colonized by the same room-sourced microbial strains.</title>
        <authorList>
            <person name="Brooks B."/>
            <person name="Olm M.R."/>
            <person name="Firek B.A."/>
            <person name="Baker R."/>
            <person name="Thomas B.C."/>
            <person name="Morowitz M.J."/>
            <person name="Banfield J.F."/>
        </authorList>
    </citation>
    <scope>NUCLEOTIDE SEQUENCE [LARGE SCALE GENOMIC DNA]</scope>
    <source>
        <strain evidence="4">S2_005_002_R2_33</strain>
    </source>
</reference>
<evidence type="ECO:0000313" key="5">
    <source>
        <dbReference type="Proteomes" id="UP000249082"/>
    </source>
</evidence>
<dbReference type="Pfam" id="PF03524">
    <property type="entry name" value="CagX"/>
    <property type="match status" value="1"/>
</dbReference>
<dbReference type="CDD" id="cd06911">
    <property type="entry name" value="VirB9_CagX_TrbG"/>
    <property type="match status" value="1"/>
</dbReference>
<protein>
    <submittedName>
        <fullName evidence="4">P-type conjugative transfer protein TrbG</fullName>
    </submittedName>
</protein>